<dbReference type="GO" id="GO:0008962">
    <property type="term" value="F:phosphatidylglycerophosphatase activity"/>
    <property type="evidence" value="ECO:0007669"/>
    <property type="project" value="InterPro"/>
</dbReference>
<gene>
    <name evidence="1" type="ORF">D5281_12655</name>
</gene>
<sequence>MLERFYPDIYISSTYKIDFGKYYNAGYRGIIFDIDNTLVTHGAPADKRSRKLIKKLQDMGFKILFLSNNKEPRVKMFCDAVGGKYIFKAGKPGKKGYMRAMEMLGTSRETTLFIGDQLFTDVWGARNAGIFSILVRPINKKEEIQIVLKRYPEKIVLAFYRHKCQKQGKKYLEEGTDGD</sequence>
<organism evidence="1 2">
    <name type="scientific">Parablautia muri</name>
    <dbReference type="NCBI Taxonomy" id="2320879"/>
    <lineage>
        <taxon>Bacteria</taxon>
        <taxon>Bacillati</taxon>
        <taxon>Bacillota</taxon>
        <taxon>Clostridia</taxon>
        <taxon>Lachnospirales</taxon>
        <taxon>Lachnospiraceae</taxon>
        <taxon>Parablautia</taxon>
    </lineage>
</organism>
<evidence type="ECO:0000313" key="1">
    <source>
        <dbReference type="EMBL" id="NBJ93418.1"/>
    </source>
</evidence>
<dbReference type="OrthoDB" id="9787572at2"/>
<dbReference type="RefSeq" id="WP_160560492.1">
    <property type="nucleotide sequence ID" value="NZ_QZDT01000019.1"/>
</dbReference>
<reference evidence="1" key="1">
    <citation type="submission" date="2018-09" db="EMBL/GenBank/DDBJ databases">
        <title>Murine metabolic-syndrome-specific gut microbial biobank.</title>
        <authorList>
            <person name="Liu C."/>
        </authorList>
    </citation>
    <scope>NUCLEOTIDE SEQUENCE</scope>
    <source>
        <strain evidence="1">D42-62</strain>
    </source>
</reference>
<dbReference type="PANTHER" id="PTHR19288:SF25">
    <property type="entry name" value="PHOSPHATIDYLGLYCEROPHOSPHATASE GEP4, MITOCHONDRIAL"/>
    <property type="match status" value="1"/>
</dbReference>
<name>A0A9X5BGS8_9FIRM</name>
<dbReference type="AlphaFoldDB" id="A0A9X5BGS8"/>
<dbReference type="NCBIfam" id="TIGR01549">
    <property type="entry name" value="HAD-SF-IA-v1"/>
    <property type="match status" value="1"/>
</dbReference>
<dbReference type="InterPro" id="IPR006439">
    <property type="entry name" value="HAD-SF_hydro_IA"/>
</dbReference>
<dbReference type="EMBL" id="QZDT01000019">
    <property type="protein sequence ID" value="NBJ93418.1"/>
    <property type="molecule type" value="Genomic_DNA"/>
</dbReference>
<protein>
    <submittedName>
        <fullName evidence="1">YqeG family HAD IIIA-type phosphatase</fullName>
    </submittedName>
</protein>
<dbReference type="PANTHER" id="PTHR19288">
    <property type="entry name" value="4-NITROPHENYLPHOSPHATASE-RELATED"/>
    <property type="match status" value="1"/>
</dbReference>
<dbReference type="Pfam" id="PF00702">
    <property type="entry name" value="Hydrolase"/>
    <property type="match status" value="1"/>
</dbReference>
<dbReference type="InterPro" id="IPR010021">
    <property type="entry name" value="PGPP1/Gep4"/>
</dbReference>
<dbReference type="NCBIfam" id="TIGR01662">
    <property type="entry name" value="HAD-SF-IIIA"/>
    <property type="match status" value="1"/>
</dbReference>
<keyword evidence="2" id="KW-1185">Reference proteome</keyword>
<proteinExistence type="predicted"/>
<dbReference type="Gene3D" id="3.40.50.1000">
    <property type="entry name" value="HAD superfamily/HAD-like"/>
    <property type="match status" value="1"/>
</dbReference>
<dbReference type="GO" id="GO:0005737">
    <property type="term" value="C:cytoplasm"/>
    <property type="evidence" value="ECO:0007669"/>
    <property type="project" value="TreeGrafter"/>
</dbReference>
<dbReference type="NCBIfam" id="TIGR01668">
    <property type="entry name" value="YqeG_hyp_ppase"/>
    <property type="match status" value="1"/>
</dbReference>
<dbReference type="InterPro" id="IPR006549">
    <property type="entry name" value="HAD-SF_hydro_IIIA"/>
</dbReference>
<dbReference type="Proteomes" id="UP001154420">
    <property type="component" value="Unassembled WGS sequence"/>
</dbReference>
<accession>A0A9X5BGS8</accession>
<comment type="caution">
    <text evidence="1">The sequence shown here is derived from an EMBL/GenBank/DDBJ whole genome shotgun (WGS) entry which is preliminary data.</text>
</comment>
<dbReference type="SUPFAM" id="SSF56784">
    <property type="entry name" value="HAD-like"/>
    <property type="match status" value="1"/>
</dbReference>
<dbReference type="InterPro" id="IPR036412">
    <property type="entry name" value="HAD-like_sf"/>
</dbReference>
<evidence type="ECO:0000313" key="2">
    <source>
        <dbReference type="Proteomes" id="UP001154420"/>
    </source>
</evidence>
<dbReference type="InterPro" id="IPR023214">
    <property type="entry name" value="HAD_sf"/>
</dbReference>